<name>A0ABR4G1C4_9EURO</name>
<sequence>MPVHPSVTFRQHIHGPTWGYAIYHPHAIITSIEKELHDRSSGALPDDVDPTPVNYVKDRLQIVIQDDPSRYDGFDEAGVFHPWCYPPGEQVFTIADILASPNASMVQTRANLPVSECPEYGGSFKFLPPKRRKTGERPVYNGYWPEDVELESLGIDPDEILVLKHGLGPASEESREVTESRHDGRFSMLPREVFNRIASYLDRTDTFALSVTSKGLYTLTEKLLYSAVTLTSNDAVLKYTRNFGSEV</sequence>
<dbReference type="PROSITE" id="PS50181">
    <property type="entry name" value="FBOX"/>
    <property type="match status" value="1"/>
</dbReference>
<evidence type="ECO:0000313" key="2">
    <source>
        <dbReference type="EMBL" id="KAL2789323.1"/>
    </source>
</evidence>
<dbReference type="InterPro" id="IPR036047">
    <property type="entry name" value="F-box-like_dom_sf"/>
</dbReference>
<evidence type="ECO:0000313" key="3">
    <source>
        <dbReference type="Proteomes" id="UP001610563"/>
    </source>
</evidence>
<comment type="caution">
    <text evidence="2">The sequence shown here is derived from an EMBL/GenBank/DDBJ whole genome shotgun (WGS) entry which is preliminary data.</text>
</comment>
<dbReference type="Pfam" id="PF00646">
    <property type="entry name" value="F-box"/>
    <property type="match status" value="1"/>
</dbReference>
<dbReference type="SUPFAM" id="SSF81383">
    <property type="entry name" value="F-box domain"/>
    <property type="match status" value="1"/>
</dbReference>
<dbReference type="InterPro" id="IPR001810">
    <property type="entry name" value="F-box_dom"/>
</dbReference>
<dbReference type="EMBL" id="JBFTWV010000066">
    <property type="protein sequence ID" value="KAL2789323.1"/>
    <property type="molecule type" value="Genomic_DNA"/>
</dbReference>
<gene>
    <name evidence="2" type="ORF">BJX66DRAFT_339451</name>
</gene>
<reference evidence="2 3" key="1">
    <citation type="submission" date="2024-07" db="EMBL/GenBank/DDBJ databases">
        <title>Section-level genome sequencing and comparative genomics of Aspergillus sections Usti and Cavernicolus.</title>
        <authorList>
            <consortium name="Lawrence Berkeley National Laboratory"/>
            <person name="Nybo J.L."/>
            <person name="Vesth T.C."/>
            <person name="Theobald S."/>
            <person name="Frisvad J.C."/>
            <person name="Larsen T.O."/>
            <person name="Kjaerboelling I."/>
            <person name="Rothschild-Mancinelli K."/>
            <person name="Lyhne E.K."/>
            <person name="Kogle M.E."/>
            <person name="Barry K."/>
            <person name="Clum A."/>
            <person name="Na H."/>
            <person name="Ledsgaard L."/>
            <person name="Lin J."/>
            <person name="Lipzen A."/>
            <person name="Kuo A."/>
            <person name="Riley R."/>
            <person name="Mondo S."/>
            <person name="Labutti K."/>
            <person name="Haridas S."/>
            <person name="Pangalinan J."/>
            <person name="Salamov A.A."/>
            <person name="Simmons B.A."/>
            <person name="Magnuson J.K."/>
            <person name="Chen J."/>
            <person name="Drula E."/>
            <person name="Henrissat B."/>
            <person name="Wiebenga A."/>
            <person name="Lubbers R.J."/>
            <person name="Gomes A.C."/>
            <person name="Makela M.R."/>
            <person name="Stajich J."/>
            <person name="Grigoriev I.V."/>
            <person name="Mortensen U.H."/>
            <person name="De Vries R.P."/>
            <person name="Baker S.E."/>
            <person name="Andersen M.R."/>
        </authorList>
    </citation>
    <scope>NUCLEOTIDE SEQUENCE [LARGE SCALE GENOMIC DNA]</scope>
    <source>
        <strain evidence="2 3">CBS 209.92</strain>
    </source>
</reference>
<organism evidence="2 3">
    <name type="scientific">Aspergillus keveii</name>
    <dbReference type="NCBI Taxonomy" id="714993"/>
    <lineage>
        <taxon>Eukaryota</taxon>
        <taxon>Fungi</taxon>
        <taxon>Dikarya</taxon>
        <taxon>Ascomycota</taxon>
        <taxon>Pezizomycotina</taxon>
        <taxon>Eurotiomycetes</taxon>
        <taxon>Eurotiomycetidae</taxon>
        <taxon>Eurotiales</taxon>
        <taxon>Aspergillaceae</taxon>
        <taxon>Aspergillus</taxon>
        <taxon>Aspergillus subgen. Nidulantes</taxon>
    </lineage>
</organism>
<proteinExistence type="predicted"/>
<protein>
    <recommendedName>
        <fullName evidence="1">F-box domain-containing protein</fullName>
    </recommendedName>
</protein>
<dbReference type="Proteomes" id="UP001610563">
    <property type="component" value="Unassembled WGS sequence"/>
</dbReference>
<evidence type="ECO:0000259" key="1">
    <source>
        <dbReference type="PROSITE" id="PS50181"/>
    </source>
</evidence>
<keyword evidence="3" id="KW-1185">Reference proteome</keyword>
<accession>A0ABR4G1C4</accession>
<feature type="domain" description="F-box" evidence="1">
    <location>
        <begin position="183"/>
        <end position="228"/>
    </location>
</feature>